<organism evidence="1 2">
    <name type="scientific">Candidatus Alloenteromonas pullistercoris</name>
    <dbReference type="NCBI Taxonomy" id="2840785"/>
    <lineage>
        <taxon>Bacteria</taxon>
        <taxon>Bacillati</taxon>
        <taxon>Bacillota</taxon>
        <taxon>Bacillota incertae sedis</taxon>
        <taxon>Candidatus Alloenteromonas</taxon>
    </lineage>
</organism>
<accession>A0A9D9DHK0</accession>
<dbReference type="Gene3D" id="3.40.50.300">
    <property type="entry name" value="P-loop containing nucleotide triphosphate hydrolases"/>
    <property type="match status" value="1"/>
</dbReference>
<dbReference type="SUPFAM" id="SSF52540">
    <property type="entry name" value="P-loop containing nucleoside triphosphate hydrolases"/>
    <property type="match status" value="1"/>
</dbReference>
<evidence type="ECO:0000313" key="2">
    <source>
        <dbReference type="Proteomes" id="UP000823634"/>
    </source>
</evidence>
<dbReference type="InterPro" id="IPR050896">
    <property type="entry name" value="Mito_lipid_metab_GTPase"/>
</dbReference>
<evidence type="ECO:0000313" key="1">
    <source>
        <dbReference type="EMBL" id="MBO8426310.1"/>
    </source>
</evidence>
<dbReference type="InterPro" id="IPR027417">
    <property type="entry name" value="P-loop_NTPase"/>
</dbReference>
<comment type="caution">
    <text evidence="1">The sequence shown here is derived from an EMBL/GenBank/DDBJ whole genome shotgun (WGS) entry which is preliminary data.</text>
</comment>
<dbReference type="PANTHER" id="PTHR46434">
    <property type="entry name" value="GENETIC INTERACTOR OF PROHIBITINS 3, MITOCHONDRIAL"/>
    <property type="match status" value="1"/>
</dbReference>
<dbReference type="EMBL" id="JADINA010000021">
    <property type="protein sequence ID" value="MBO8426310.1"/>
    <property type="molecule type" value="Genomic_DNA"/>
</dbReference>
<dbReference type="PANTHER" id="PTHR46434:SF1">
    <property type="entry name" value="GENETIC INTERACTOR OF PROHIBITINS 3, MITOCHONDRIAL"/>
    <property type="match status" value="1"/>
</dbReference>
<dbReference type="AlphaFoldDB" id="A0A9D9DHK0"/>
<dbReference type="Proteomes" id="UP000823634">
    <property type="component" value="Unassembled WGS sequence"/>
</dbReference>
<proteinExistence type="predicted"/>
<sequence length="386" mass="42999">MSKLSVVRRCYNCGAILQSEDEGKEGYIAPELLDGGDELVLFCADCWSRQRYNFAPREPHAPADYLSMLEDAQASDSLIVYVIDLFSFESSFSPSVTRQIEGLNVLVIANKRDLLPAESSDEWLKEYVAHRFRMARLQVKSSDVVLTSLTSTYDLSDISKEIERRRRRHDVYVIGAVGAGKTQLIYSFLRGYSNLSNRNVASVNYPGTKLRVMQIPLDGSTGLFDTPGIPTDNSVLGFLSSEDARKAYPDRAVKKRSVSLSCGESVGVGGVCLLELHKGEKQTLDCYFSQNIDLKRYSAKNMKSFFSSLSSKSSWPTVPSALDASGFDAFDIQVEEKGGRDIGVEGLGWFAFEGKEQTFRIFVPKGVAVYTTRSKIRPDDKAKKRK</sequence>
<name>A0A9D9DHK0_9FIRM</name>
<protein>
    <recommendedName>
        <fullName evidence="3">Ribosome biogenesis GTPase YqeH</fullName>
    </recommendedName>
</protein>
<reference evidence="1" key="1">
    <citation type="submission" date="2020-10" db="EMBL/GenBank/DDBJ databases">
        <authorList>
            <person name="Gilroy R."/>
        </authorList>
    </citation>
    <scope>NUCLEOTIDE SEQUENCE</scope>
    <source>
        <strain evidence="1">17113</strain>
    </source>
</reference>
<evidence type="ECO:0008006" key="3">
    <source>
        <dbReference type="Google" id="ProtNLM"/>
    </source>
</evidence>
<gene>
    <name evidence="1" type="ORF">IAC61_03200</name>
</gene>
<reference evidence="1" key="2">
    <citation type="journal article" date="2021" name="PeerJ">
        <title>Extensive microbial diversity within the chicken gut microbiome revealed by metagenomics and culture.</title>
        <authorList>
            <person name="Gilroy R."/>
            <person name="Ravi A."/>
            <person name="Getino M."/>
            <person name="Pursley I."/>
            <person name="Horton D.L."/>
            <person name="Alikhan N.F."/>
            <person name="Baker D."/>
            <person name="Gharbi K."/>
            <person name="Hall N."/>
            <person name="Watson M."/>
            <person name="Adriaenssens E.M."/>
            <person name="Foster-Nyarko E."/>
            <person name="Jarju S."/>
            <person name="Secka A."/>
            <person name="Antonio M."/>
            <person name="Oren A."/>
            <person name="Chaudhuri R.R."/>
            <person name="La Ragione R."/>
            <person name="Hildebrand F."/>
            <person name="Pallen M.J."/>
        </authorList>
    </citation>
    <scope>NUCLEOTIDE SEQUENCE</scope>
    <source>
        <strain evidence="1">17113</strain>
    </source>
</reference>